<name>A0A0A9DFX2_ARUDO</name>
<dbReference type="AlphaFoldDB" id="A0A0A9DFX2"/>
<sequence>MLTKRSVSSITCERYSIFLKSLSVRPCCVSGMLLMISSCSAFAFAKMSGFSWRKTVAHMVMWPEDSWPALRYMMRMSMISSSSSLRPCSSSTSISRSIMSTLLDLVNPLAVAARRSSSTPCSTDTSRLRALSALW</sequence>
<evidence type="ECO:0000313" key="2">
    <source>
        <dbReference type="EMBL" id="JAD87499.1"/>
    </source>
</evidence>
<keyword evidence="1" id="KW-1133">Transmembrane helix</keyword>
<protein>
    <submittedName>
        <fullName evidence="2">Uncharacterized protein</fullName>
    </submittedName>
</protein>
<organism evidence="2">
    <name type="scientific">Arundo donax</name>
    <name type="common">Giant reed</name>
    <name type="synonym">Donax arundinaceus</name>
    <dbReference type="NCBI Taxonomy" id="35708"/>
    <lineage>
        <taxon>Eukaryota</taxon>
        <taxon>Viridiplantae</taxon>
        <taxon>Streptophyta</taxon>
        <taxon>Embryophyta</taxon>
        <taxon>Tracheophyta</taxon>
        <taxon>Spermatophyta</taxon>
        <taxon>Magnoliopsida</taxon>
        <taxon>Liliopsida</taxon>
        <taxon>Poales</taxon>
        <taxon>Poaceae</taxon>
        <taxon>PACMAD clade</taxon>
        <taxon>Arundinoideae</taxon>
        <taxon>Arundineae</taxon>
        <taxon>Arundo</taxon>
    </lineage>
</organism>
<keyword evidence="1" id="KW-0812">Transmembrane</keyword>
<proteinExistence type="predicted"/>
<dbReference type="EMBL" id="GBRH01210396">
    <property type="protein sequence ID" value="JAD87499.1"/>
    <property type="molecule type" value="Transcribed_RNA"/>
</dbReference>
<reference evidence="2" key="2">
    <citation type="journal article" date="2015" name="Data Brief">
        <title>Shoot transcriptome of the giant reed, Arundo donax.</title>
        <authorList>
            <person name="Barrero R.A."/>
            <person name="Guerrero F.D."/>
            <person name="Moolhuijzen P."/>
            <person name="Goolsby J.A."/>
            <person name="Tidwell J."/>
            <person name="Bellgard S.E."/>
            <person name="Bellgard M.I."/>
        </authorList>
    </citation>
    <scope>NUCLEOTIDE SEQUENCE</scope>
    <source>
        <tissue evidence="2">Shoot tissue taken approximately 20 cm above the soil surface</tissue>
    </source>
</reference>
<evidence type="ECO:0000256" key="1">
    <source>
        <dbReference type="SAM" id="Phobius"/>
    </source>
</evidence>
<accession>A0A0A9DFX2</accession>
<feature type="transmembrane region" description="Helical" evidence="1">
    <location>
        <begin position="23"/>
        <end position="45"/>
    </location>
</feature>
<reference evidence="2" key="1">
    <citation type="submission" date="2014-09" db="EMBL/GenBank/DDBJ databases">
        <authorList>
            <person name="Magalhaes I.L.F."/>
            <person name="Oliveira U."/>
            <person name="Santos F.R."/>
            <person name="Vidigal T.H.D.A."/>
            <person name="Brescovit A.D."/>
            <person name="Santos A.J."/>
        </authorList>
    </citation>
    <scope>NUCLEOTIDE SEQUENCE</scope>
    <source>
        <tissue evidence="2">Shoot tissue taken approximately 20 cm above the soil surface</tissue>
    </source>
</reference>
<keyword evidence="1" id="KW-0472">Membrane</keyword>